<evidence type="ECO:0000313" key="3">
    <source>
        <dbReference type="Proteomes" id="UP001153292"/>
    </source>
</evidence>
<evidence type="ECO:0008006" key="4">
    <source>
        <dbReference type="Google" id="ProtNLM"/>
    </source>
</evidence>
<accession>A0ABN8B3Y6</accession>
<dbReference type="Proteomes" id="UP001153292">
    <property type="component" value="Chromosome 16"/>
</dbReference>
<proteinExistence type="predicted"/>
<dbReference type="InterPro" id="IPR016181">
    <property type="entry name" value="Acyl_CoA_acyltransferase"/>
</dbReference>
<dbReference type="Gene3D" id="3.40.630.30">
    <property type="match status" value="1"/>
</dbReference>
<feature type="compositionally biased region" description="Basic and acidic residues" evidence="1">
    <location>
        <begin position="422"/>
        <end position="433"/>
    </location>
</feature>
<dbReference type="PANTHER" id="PTHR20905">
    <property type="entry name" value="N-ACETYLTRANSFERASE-RELATED"/>
    <property type="match status" value="1"/>
</dbReference>
<name>A0ABN8B3Y6_CHISP</name>
<gene>
    <name evidence="2" type="ORF">CHILSU_LOCUS3432</name>
</gene>
<evidence type="ECO:0000256" key="1">
    <source>
        <dbReference type="SAM" id="MobiDB-lite"/>
    </source>
</evidence>
<dbReference type="SUPFAM" id="SSF55729">
    <property type="entry name" value="Acyl-CoA N-acyltransferases (Nat)"/>
    <property type="match status" value="1"/>
</dbReference>
<feature type="region of interest" description="Disordered" evidence="1">
    <location>
        <begin position="420"/>
        <end position="460"/>
    </location>
</feature>
<sequence length="460" mass="52443">MWVMARSPYSIHREGLWPSSGDQRLIVPSEARRNSRQKIYGHPSNDRPLRRLLNFNDRSRTRLPPAPSKENAAIPSLRSIIKHTQKVMFSQDIVVDRDCVTVFSQDIVDDRDCVTVFSQDIIDDRDFVTVFSQDIVDDHIVDDRDCVTVFSQGIIVDRDCVTVLSGDIIVDRDHTLFLTVTVFSQDIVVERIAGTMRFVRITPDMSESVIQHLRESFFADEPLNKAVRLCERGEPHYALEQMCRATIADGLSLAAIEEDYILGVSLNGILKPGDIEEALQKIRQSTDEKFNKIFTILYTLSKDLDLFDKLDVDRILECRIISASDRARGRGLGKEMMKRSIEIAEQENFKIFKADATGAFSQKICRHFGMKVFGRVRYDEYLDSTGNPVFNTAGRGSHAHVTRQAREQFALLSARTLVRPSSYDRHSDKKPDRPNTYIFGRTRPQKAKHVPPGHVWSPGI</sequence>
<dbReference type="PANTHER" id="PTHR20905:SF32">
    <property type="entry name" value="ARYLALKYLAMINE N-ACETYLTRANSFERASE-LIKE 7, ISOFORM A"/>
    <property type="match status" value="1"/>
</dbReference>
<protein>
    <recommendedName>
        <fullName evidence="4">N-acetyltransferase domain-containing protein</fullName>
    </recommendedName>
</protein>
<keyword evidence="3" id="KW-1185">Reference proteome</keyword>
<reference evidence="2" key="1">
    <citation type="submission" date="2021-12" db="EMBL/GenBank/DDBJ databases">
        <authorList>
            <person name="King R."/>
        </authorList>
    </citation>
    <scope>NUCLEOTIDE SEQUENCE</scope>
</reference>
<organism evidence="2 3">
    <name type="scientific">Chilo suppressalis</name>
    <name type="common">Asiatic rice borer moth</name>
    <dbReference type="NCBI Taxonomy" id="168631"/>
    <lineage>
        <taxon>Eukaryota</taxon>
        <taxon>Metazoa</taxon>
        <taxon>Ecdysozoa</taxon>
        <taxon>Arthropoda</taxon>
        <taxon>Hexapoda</taxon>
        <taxon>Insecta</taxon>
        <taxon>Pterygota</taxon>
        <taxon>Neoptera</taxon>
        <taxon>Endopterygota</taxon>
        <taxon>Lepidoptera</taxon>
        <taxon>Glossata</taxon>
        <taxon>Ditrysia</taxon>
        <taxon>Pyraloidea</taxon>
        <taxon>Crambidae</taxon>
        <taxon>Crambinae</taxon>
        <taxon>Chilo</taxon>
    </lineage>
</organism>
<dbReference type="EMBL" id="OU963909">
    <property type="protein sequence ID" value="CAH0400243.1"/>
    <property type="molecule type" value="Genomic_DNA"/>
</dbReference>
<evidence type="ECO:0000313" key="2">
    <source>
        <dbReference type="EMBL" id="CAH0400243.1"/>
    </source>
</evidence>